<dbReference type="CDD" id="cd22363">
    <property type="entry name" value="tRNA-intron_lyase_C"/>
    <property type="match status" value="1"/>
</dbReference>
<proteinExistence type="inferred from homology"/>
<dbReference type="GO" id="GO:0005737">
    <property type="term" value="C:cytoplasm"/>
    <property type="evidence" value="ECO:0007669"/>
    <property type="project" value="TreeGrafter"/>
</dbReference>
<dbReference type="SMR" id="G5AHC3"/>
<reference evidence="6 7" key="1">
    <citation type="journal article" date="2006" name="Science">
        <title>Phytophthora genome sequences uncover evolutionary origins and mechanisms of pathogenesis.</title>
        <authorList>
            <person name="Tyler B.M."/>
            <person name="Tripathy S."/>
            <person name="Zhang X."/>
            <person name="Dehal P."/>
            <person name="Jiang R.H."/>
            <person name="Aerts A."/>
            <person name="Arredondo F.D."/>
            <person name="Baxter L."/>
            <person name="Bensasson D."/>
            <person name="Beynon J.L."/>
            <person name="Chapman J."/>
            <person name="Damasceno C.M."/>
            <person name="Dorrance A.E."/>
            <person name="Dou D."/>
            <person name="Dickerman A.W."/>
            <person name="Dubchak I.L."/>
            <person name="Garbelotto M."/>
            <person name="Gijzen M."/>
            <person name="Gordon S.G."/>
            <person name="Govers F."/>
            <person name="Grunwald N.J."/>
            <person name="Huang W."/>
            <person name="Ivors K.L."/>
            <person name="Jones R.W."/>
            <person name="Kamoun S."/>
            <person name="Krampis K."/>
            <person name="Lamour K.H."/>
            <person name="Lee M.K."/>
            <person name="McDonald W.H."/>
            <person name="Medina M."/>
            <person name="Meijer H.J."/>
            <person name="Nordberg E.K."/>
            <person name="Maclean D.J."/>
            <person name="Ospina-Giraldo M.D."/>
            <person name="Morris P.F."/>
            <person name="Phuntumart V."/>
            <person name="Putnam N.H."/>
            <person name="Rash S."/>
            <person name="Rose J.K."/>
            <person name="Sakihama Y."/>
            <person name="Salamov A.A."/>
            <person name="Savidor A."/>
            <person name="Scheuring C.F."/>
            <person name="Smith B.M."/>
            <person name="Sobral B.W."/>
            <person name="Terry A."/>
            <person name="Torto-Alalibo T.A."/>
            <person name="Win J."/>
            <person name="Xu Z."/>
            <person name="Zhang H."/>
            <person name="Grigoriev I.V."/>
            <person name="Rokhsar D.S."/>
            <person name="Boore J.L."/>
        </authorList>
    </citation>
    <scope>NUCLEOTIDE SEQUENCE [LARGE SCALE GENOMIC DNA]</scope>
    <source>
        <strain evidence="6 7">P6497</strain>
    </source>
</reference>
<feature type="domain" description="tRNA intron endonuclease catalytic" evidence="5">
    <location>
        <begin position="107"/>
        <end position="184"/>
    </location>
</feature>
<comment type="catalytic activity">
    <reaction evidence="3">
        <text>pretRNA = a 3'-half-tRNA molecule with a 5'-OH end + a 5'-half-tRNA molecule with a 2',3'-cyclic phosphate end + an intron with a 2',3'-cyclic phosphate and a 5'-hydroxyl terminus.</text>
        <dbReference type="EC" id="4.6.1.16"/>
    </reaction>
</comment>
<dbReference type="OMA" id="HSEYIVY"/>
<dbReference type="Pfam" id="PF01974">
    <property type="entry name" value="tRNA_int_endo"/>
    <property type="match status" value="1"/>
</dbReference>
<dbReference type="Proteomes" id="UP000002640">
    <property type="component" value="Unassembled WGS sequence"/>
</dbReference>
<dbReference type="PANTHER" id="PTHR21227">
    <property type="entry name" value="TRNA-SPLICING ENDONUCLEASE SUBUNIT SEN2"/>
    <property type="match status" value="1"/>
</dbReference>
<evidence type="ECO:0000256" key="2">
    <source>
        <dbReference type="ARBA" id="ARBA00012573"/>
    </source>
</evidence>
<feature type="compositionally biased region" description="Basic residues" evidence="4">
    <location>
        <begin position="244"/>
        <end position="259"/>
    </location>
</feature>
<dbReference type="PANTHER" id="PTHR21227:SF0">
    <property type="entry name" value="TRNA-SPLICING ENDONUCLEASE SUBUNIT SEN2"/>
    <property type="match status" value="1"/>
</dbReference>
<dbReference type="InterPro" id="IPR006676">
    <property type="entry name" value="tRNA_splic"/>
</dbReference>
<evidence type="ECO:0000256" key="3">
    <source>
        <dbReference type="ARBA" id="ARBA00034031"/>
    </source>
</evidence>
<evidence type="ECO:0000313" key="6">
    <source>
        <dbReference type="EMBL" id="EGZ05101.1"/>
    </source>
</evidence>
<evidence type="ECO:0000256" key="4">
    <source>
        <dbReference type="SAM" id="MobiDB-lite"/>
    </source>
</evidence>
<dbReference type="GO" id="GO:0000213">
    <property type="term" value="F:tRNA-intron lyase activity"/>
    <property type="evidence" value="ECO:0007669"/>
    <property type="project" value="UniProtKB-EC"/>
</dbReference>
<protein>
    <recommendedName>
        <fullName evidence="2">tRNA-intron lyase</fullName>
        <ecNumber evidence="2">4.6.1.16</ecNumber>
    </recommendedName>
</protein>
<gene>
    <name evidence="6" type="ORF">PHYSODRAFT_534684</name>
</gene>
<evidence type="ECO:0000313" key="7">
    <source>
        <dbReference type="Proteomes" id="UP000002640"/>
    </source>
</evidence>
<dbReference type="RefSeq" id="XP_009539473.1">
    <property type="nucleotide sequence ID" value="XM_009541178.1"/>
</dbReference>
<evidence type="ECO:0000259" key="5">
    <source>
        <dbReference type="Pfam" id="PF01974"/>
    </source>
</evidence>
<dbReference type="STRING" id="1094619.G5AHC3"/>
<dbReference type="AlphaFoldDB" id="G5AHC3"/>
<dbReference type="Gene3D" id="3.40.1350.10">
    <property type="match status" value="1"/>
</dbReference>
<sequence length="269" mass="30044">MVAWLVQPRRNEVEVTFDVGDDPAWRDFQAKAYGVAALRKSVVGGIGSEEERLVQSGGGSTSALETKRRRYLSLVEAYYAAAIDGVLPMDEPLRDLWGRFESCSATFTRHFVVYQHFRRQGWTPKPGLNYGAPFVLYRGSAAEFHSEYVVYVQDSDEASSWNTIQSLTRIAADVKKTVLLCTVTIEQATSTIAADQPVTDLTFGSYSFHDVQYTVEAVAIRFWDAAVADSPESYAFQPQPVLPKRAKAARKKNRTKRPKRQLEGTGNST</sequence>
<dbReference type="EMBL" id="JH159169">
    <property type="protein sequence ID" value="EGZ05101.1"/>
    <property type="molecule type" value="Genomic_DNA"/>
</dbReference>
<dbReference type="GO" id="GO:0000214">
    <property type="term" value="C:tRNA-intron endonuclease complex"/>
    <property type="evidence" value="ECO:0007669"/>
    <property type="project" value="TreeGrafter"/>
</dbReference>
<dbReference type="InterPro" id="IPR036167">
    <property type="entry name" value="tRNA_intron_Endo_cat-like_sf"/>
</dbReference>
<dbReference type="InterPro" id="IPR011856">
    <property type="entry name" value="tRNA_endonuc-like_dom_sf"/>
</dbReference>
<name>G5AHC3_PHYSP</name>
<dbReference type="GO" id="GO:0000379">
    <property type="term" value="P:tRNA-type intron splice site recognition and cleavage"/>
    <property type="evidence" value="ECO:0007669"/>
    <property type="project" value="TreeGrafter"/>
</dbReference>
<dbReference type="GO" id="GO:0003676">
    <property type="term" value="F:nucleic acid binding"/>
    <property type="evidence" value="ECO:0007669"/>
    <property type="project" value="InterPro"/>
</dbReference>
<dbReference type="InterPro" id="IPR006677">
    <property type="entry name" value="tRNA_intron_Endonuc_cat-like"/>
</dbReference>
<dbReference type="SUPFAM" id="SSF53032">
    <property type="entry name" value="tRNA-intron endonuclease catalytic domain-like"/>
    <property type="match status" value="1"/>
</dbReference>
<dbReference type="GeneID" id="20662047"/>
<accession>G5AHC3</accession>
<dbReference type="NCBIfam" id="TIGR00324">
    <property type="entry name" value="endA"/>
    <property type="match status" value="1"/>
</dbReference>
<organism evidence="6 7">
    <name type="scientific">Phytophthora sojae (strain P6497)</name>
    <name type="common">Soybean stem and root rot agent</name>
    <name type="synonym">Phytophthora megasperma f. sp. glycines</name>
    <dbReference type="NCBI Taxonomy" id="1094619"/>
    <lineage>
        <taxon>Eukaryota</taxon>
        <taxon>Sar</taxon>
        <taxon>Stramenopiles</taxon>
        <taxon>Oomycota</taxon>
        <taxon>Peronosporomycetes</taxon>
        <taxon>Peronosporales</taxon>
        <taxon>Peronosporaceae</taxon>
        <taxon>Phytophthora</taxon>
    </lineage>
</organism>
<keyword evidence="7" id="KW-1185">Reference proteome</keyword>
<dbReference type="InParanoid" id="G5AHC3"/>
<dbReference type="EC" id="4.6.1.16" evidence="2"/>
<evidence type="ECO:0000256" key="1">
    <source>
        <dbReference type="ARBA" id="ARBA00008078"/>
    </source>
</evidence>
<dbReference type="KEGG" id="psoj:PHYSODRAFT_534684"/>
<comment type="similarity">
    <text evidence="1">Belongs to the tRNA-intron endonuclease family.</text>
</comment>
<feature type="region of interest" description="Disordered" evidence="4">
    <location>
        <begin position="239"/>
        <end position="269"/>
    </location>
</feature>